<feature type="region of interest" description="Disordered" evidence="6">
    <location>
        <begin position="1"/>
        <end position="25"/>
    </location>
</feature>
<keyword evidence="2" id="KW-1003">Cell membrane</keyword>
<evidence type="ECO:0000256" key="4">
    <source>
        <dbReference type="ARBA" id="ARBA00022989"/>
    </source>
</evidence>
<keyword evidence="3 7" id="KW-0812">Transmembrane</keyword>
<feature type="domain" description="RDD" evidence="8">
    <location>
        <begin position="59"/>
        <end position="207"/>
    </location>
</feature>
<comment type="subcellular location">
    <subcellularLocation>
        <location evidence="1">Cell membrane</location>
        <topology evidence="1">Multi-pass membrane protein</topology>
    </subcellularLocation>
</comment>
<feature type="compositionally biased region" description="Pro residues" evidence="6">
    <location>
        <begin position="10"/>
        <end position="25"/>
    </location>
</feature>
<evidence type="ECO:0000256" key="1">
    <source>
        <dbReference type="ARBA" id="ARBA00004651"/>
    </source>
</evidence>
<dbReference type="RefSeq" id="WP_168115126.1">
    <property type="nucleotide sequence ID" value="NZ_BOON01000050.1"/>
</dbReference>
<dbReference type="PANTHER" id="PTHR36115">
    <property type="entry name" value="PROLINE-RICH ANTIGEN HOMOLOG-RELATED"/>
    <property type="match status" value="1"/>
</dbReference>
<accession>A0A8J3X3B8</accession>
<evidence type="ECO:0000313" key="10">
    <source>
        <dbReference type="Proteomes" id="UP000599074"/>
    </source>
</evidence>
<comment type="caution">
    <text evidence="9">The sequence shown here is derived from an EMBL/GenBank/DDBJ whole genome shotgun (WGS) entry which is preliminary data.</text>
</comment>
<keyword evidence="10" id="KW-1185">Reference proteome</keyword>
<name>A0A8J3X3B8_9ACTN</name>
<dbReference type="Proteomes" id="UP000599074">
    <property type="component" value="Unassembled WGS sequence"/>
</dbReference>
<evidence type="ECO:0000256" key="2">
    <source>
        <dbReference type="ARBA" id="ARBA00022475"/>
    </source>
</evidence>
<feature type="transmembrane region" description="Helical" evidence="7">
    <location>
        <begin position="65"/>
        <end position="90"/>
    </location>
</feature>
<evidence type="ECO:0000256" key="6">
    <source>
        <dbReference type="SAM" id="MobiDB-lite"/>
    </source>
</evidence>
<keyword evidence="5 7" id="KW-0472">Membrane</keyword>
<keyword evidence="4 7" id="KW-1133">Transmembrane helix</keyword>
<proteinExistence type="predicted"/>
<dbReference type="PANTHER" id="PTHR36115:SF4">
    <property type="entry name" value="MEMBRANE PROTEIN"/>
    <property type="match status" value="1"/>
</dbReference>
<dbReference type="EMBL" id="BOON01000050">
    <property type="protein sequence ID" value="GII25324.1"/>
    <property type="molecule type" value="Genomic_DNA"/>
</dbReference>
<gene>
    <name evidence="9" type="ORF">Pme01_49210</name>
</gene>
<organism evidence="9 10">
    <name type="scientific">Planosporangium mesophilum</name>
    <dbReference type="NCBI Taxonomy" id="689768"/>
    <lineage>
        <taxon>Bacteria</taxon>
        <taxon>Bacillati</taxon>
        <taxon>Actinomycetota</taxon>
        <taxon>Actinomycetes</taxon>
        <taxon>Micromonosporales</taxon>
        <taxon>Micromonosporaceae</taxon>
        <taxon>Planosporangium</taxon>
    </lineage>
</organism>
<sequence length="215" mass="23171">MTYPADQQTPPAPPPAAPGAGYPPPGGYSVPPTAVPRYGYPPAAFRPPGPVGPGGVPLAEFWQRLVAYLIDGLIVGAVLLIPMALLLGLLSVPFFASVDPDTGPDPAQMLLLWALMVVVIVALNVIGSYVYFVRMCHRTGQTVGKRVMNIRVVRALDGGPIDLRILKRRWIVQHVSGIVASYFNLADGLWQLWDQPYRQCLHDKAAGTIVVQVTA</sequence>
<evidence type="ECO:0000259" key="8">
    <source>
        <dbReference type="Pfam" id="PF06271"/>
    </source>
</evidence>
<evidence type="ECO:0000256" key="3">
    <source>
        <dbReference type="ARBA" id="ARBA00022692"/>
    </source>
</evidence>
<evidence type="ECO:0000313" key="9">
    <source>
        <dbReference type="EMBL" id="GII25324.1"/>
    </source>
</evidence>
<feature type="transmembrane region" description="Helical" evidence="7">
    <location>
        <begin position="110"/>
        <end position="132"/>
    </location>
</feature>
<dbReference type="Pfam" id="PF06271">
    <property type="entry name" value="RDD"/>
    <property type="match status" value="1"/>
</dbReference>
<dbReference type="AlphaFoldDB" id="A0A8J3X3B8"/>
<dbReference type="InterPro" id="IPR051791">
    <property type="entry name" value="Pra-immunoreactive"/>
</dbReference>
<dbReference type="InterPro" id="IPR010432">
    <property type="entry name" value="RDD"/>
</dbReference>
<reference evidence="9" key="1">
    <citation type="submission" date="2021-01" db="EMBL/GenBank/DDBJ databases">
        <title>Whole genome shotgun sequence of Planosporangium mesophilum NBRC 109066.</title>
        <authorList>
            <person name="Komaki H."/>
            <person name="Tamura T."/>
        </authorList>
    </citation>
    <scope>NUCLEOTIDE SEQUENCE</scope>
    <source>
        <strain evidence="9">NBRC 109066</strain>
    </source>
</reference>
<protein>
    <recommendedName>
        <fullName evidence="8">RDD domain-containing protein</fullName>
    </recommendedName>
</protein>
<evidence type="ECO:0000256" key="7">
    <source>
        <dbReference type="SAM" id="Phobius"/>
    </source>
</evidence>
<evidence type="ECO:0000256" key="5">
    <source>
        <dbReference type="ARBA" id="ARBA00023136"/>
    </source>
</evidence>
<dbReference type="GO" id="GO:0005886">
    <property type="term" value="C:plasma membrane"/>
    <property type="evidence" value="ECO:0007669"/>
    <property type="project" value="UniProtKB-SubCell"/>
</dbReference>